<protein>
    <submittedName>
        <fullName evidence="1">LmbE family protein</fullName>
    </submittedName>
</protein>
<dbReference type="Proteomes" id="UP000034881">
    <property type="component" value="Unassembled WGS sequence"/>
</dbReference>
<gene>
    <name evidence="1" type="ORF">UT77_C0001G0126</name>
</gene>
<proteinExistence type="predicted"/>
<dbReference type="AlphaFoldDB" id="A0A0G0T6D0"/>
<dbReference type="Pfam" id="PF02585">
    <property type="entry name" value="PIG-L"/>
    <property type="match status" value="1"/>
</dbReference>
<dbReference type="EMBL" id="LBYB01000001">
    <property type="protein sequence ID" value="KKR42675.1"/>
    <property type="molecule type" value="Genomic_DNA"/>
</dbReference>
<sequence>MNKKILVIAPHPDDEVLGCGGIIKKYSQNGDEVFLAVLTKPYEPDWTKDYIKDKLIQTKKSNMTLGIKKTYSLGFPTVKLDTIPQKKINDELHQVVAEVKPQIVFIPFYGDLNKDHRITCESSLVATRPLTGSAIKKILCYEILSETEWGIEPFKPNVYVDISDNFIIKKKAMEEYKSELKKFPHPRSLEALEALAKKRGSEAGLTYAEAFMLIREIL</sequence>
<organism evidence="1 2">
    <name type="scientific">Candidatus Daviesbacteria bacterium GW2011_GWC2_40_12</name>
    <dbReference type="NCBI Taxonomy" id="1618431"/>
    <lineage>
        <taxon>Bacteria</taxon>
        <taxon>Candidatus Daviesiibacteriota</taxon>
    </lineage>
</organism>
<reference evidence="1 2" key="1">
    <citation type="journal article" date="2015" name="Nature">
        <title>rRNA introns, odd ribosomes, and small enigmatic genomes across a large radiation of phyla.</title>
        <authorList>
            <person name="Brown C.T."/>
            <person name="Hug L.A."/>
            <person name="Thomas B.C."/>
            <person name="Sharon I."/>
            <person name="Castelle C.J."/>
            <person name="Singh A."/>
            <person name="Wilkins M.J."/>
            <person name="Williams K.H."/>
            <person name="Banfield J.F."/>
        </authorList>
    </citation>
    <scope>NUCLEOTIDE SEQUENCE [LARGE SCALE GENOMIC DNA]</scope>
</reference>
<dbReference type="Gene3D" id="3.40.50.10320">
    <property type="entry name" value="LmbE-like"/>
    <property type="match status" value="1"/>
</dbReference>
<comment type="caution">
    <text evidence="1">The sequence shown here is derived from an EMBL/GenBank/DDBJ whole genome shotgun (WGS) entry which is preliminary data.</text>
</comment>
<evidence type="ECO:0000313" key="1">
    <source>
        <dbReference type="EMBL" id="KKR42675.1"/>
    </source>
</evidence>
<dbReference type="InterPro" id="IPR003737">
    <property type="entry name" value="GlcNAc_PI_deacetylase-related"/>
</dbReference>
<dbReference type="InterPro" id="IPR024078">
    <property type="entry name" value="LmbE-like_dom_sf"/>
</dbReference>
<dbReference type="PATRIC" id="fig|1618431.3.peg.126"/>
<evidence type="ECO:0000313" key="2">
    <source>
        <dbReference type="Proteomes" id="UP000034881"/>
    </source>
</evidence>
<accession>A0A0G0T6D0</accession>
<dbReference type="SUPFAM" id="SSF102588">
    <property type="entry name" value="LmbE-like"/>
    <property type="match status" value="1"/>
</dbReference>
<name>A0A0G0T6D0_9BACT</name>